<dbReference type="EMBL" id="KD008766">
    <property type="protein sequence ID" value="EMS68268.1"/>
    <property type="molecule type" value="Genomic_DNA"/>
</dbReference>
<sequence length="259" mass="28863">MAARYLLLLLLRVAGGILQVHGQSPPLAMCSYASFISIDCGLPRETGYLDDTTKLPYVPDAGFIDAGTNRNISPEYKAGKSWGNVRSFPDGVRNCYTLRSLVAGLKYLIRAKFMHGNYDGLNMWPIFDIHIDVNYWQTVTIEYGDKPEIAEIITVISSDSVQVCLINTGSGTPFISSLEVRPLKNKLYPQSGKSQALVLAFRANVGSDESIRYPDDPHDRIWVEWSARPEWLPISTTNKVHNNVTDFFEVPSAVMQTGI</sequence>
<evidence type="ECO:0000313" key="3">
    <source>
        <dbReference type="EMBL" id="EMS68268.1"/>
    </source>
</evidence>
<dbReference type="GO" id="GO:0016020">
    <property type="term" value="C:membrane"/>
    <property type="evidence" value="ECO:0007669"/>
    <property type="project" value="UniProtKB-SubCell"/>
</dbReference>
<protein>
    <recommendedName>
        <fullName evidence="2">Malectin-like domain-containing protein</fullName>
    </recommendedName>
</protein>
<accession>M7ZYL1</accession>
<dbReference type="PANTHER" id="PTHR45631">
    <property type="entry name" value="OS07G0107800 PROTEIN-RELATED"/>
    <property type="match status" value="1"/>
</dbReference>
<organism evidence="3">
    <name type="scientific">Triticum urartu</name>
    <name type="common">Red wild einkorn</name>
    <name type="synonym">Crithodium urartu</name>
    <dbReference type="NCBI Taxonomy" id="4572"/>
    <lineage>
        <taxon>Eukaryota</taxon>
        <taxon>Viridiplantae</taxon>
        <taxon>Streptophyta</taxon>
        <taxon>Embryophyta</taxon>
        <taxon>Tracheophyta</taxon>
        <taxon>Spermatophyta</taxon>
        <taxon>Magnoliopsida</taxon>
        <taxon>Liliopsida</taxon>
        <taxon>Poales</taxon>
        <taxon>Poaceae</taxon>
        <taxon>BOP clade</taxon>
        <taxon>Pooideae</taxon>
        <taxon>Triticodae</taxon>
        <taxon>Triticeae</taxon>
        <taxon>Triticinae</taxon>
        <taxon>Triticum</taxon>
    </lineage>
</organism>
<dbReference type="AlphaFoldDB" id="M7ZYL1"/>
<dbReference type="PANTHER" id="PTHR45631:SF31">
    <property type="entry name" value="PROTEIN KINASE DOMAIN-CONTAINING PROTEIN"/>
    <property type="match status" value="1"/>
</dbReference>
<dbReference type="OMA" id="RARFISI"/>
<proteinExistence type="predicted"/>
<dbReference type="eggNOG" id="ENOG502QQCZ">
    <property type="taxonomic scope" value="Eukaryota"/>
</dbReference>
<feature type="domain" description="Malectin-like" evidence="2">
    <location>
        <begin position="38"/>
        <end position="258"/>
    </location>
</feature>
<name>M7ZYL1_TRIUA</name>
<gene>
    <name evidence="3" type="ORF">TRIUR3_22473</name>
</gene>
<reference evidence="3" key="1">
    <citation type="journal article" date="2013" name="Nature">
        <title>Draft genome of the wheat A-genome progenitor Triticum urartu.</title>
        <authorList>
            <person name="Ling H.Q."/>
            <person name="Zhao S."/>
            <person name="Liu D."/>
            <person name="Wang J."/>
            <person name="Sun H."/>
            <person name="Zhang C."/>
            <person name="Fan H."/>
            <person name="Li D."/>
            <person name="Dong L."/>
            <person name="Tao Y."/>
            <person name="Gao C."/>
            <person name="Wu H."/>
            <person name="Li Y."/>
            <person name="Cui Y."/>
            <person name="Guo X."/>
            <person name="Zheng S."/>
            <person name="Wang B."/>
            <person name="Yu K."/>
            <person name="Liang Q."/>
            <person name="Yang W."/>
            <person name="Lou X."/>
            <person name="Chen J."/>
            <person name="Feng M."/>
            <person name="Jian J."/>
            <person name="Zhang X."/>
            <person name="Luo G."/>
            <person name="Jiang Y."/>
            <person name="Liu J."/>
            <person name="Wang Z."/>
            <person name="Sha Y."/>
            <person name="Zhang B."/>
            <person name="Wu H."/>
            <person name="Tang D."/>
            <person name="Shen Q."/>
            <person name="Xue P."/>
            <person name="Zou S."/>
            <person name="Wang X."/>
            <person name="Liu X."/>
            <person name="Wang F."/>
            <person name="Yang Y."/>
            <person name="An X."/>
            <person name="Dong Z."/>
            <person name="Zhang K."/>
            <person name="Zhang X."/>
            <person name="Luo M.C."/>
            <person name="Dvorak J."/>
            <person name="Tong Y."/>
            <person name="Wang J."/>
            <person name="Yang H."/>
            <person name="Li Z."/>
            <person name="Wang D."/>
            <person name="Zhang A."/>
            <person name="Wang J."/>
        </authorList>
    </citation>
    <scope>NUCLEOTIDE SEQUENCE</scope>
</reference>
<evidence type="ECO:0000259" key="2">
    <source>
        <dbReference type="Pfam" id="PF12819"/>
    </source>
</evidence>
<dbReference type="InterPro" id="IPR024788">
    <property type="entry name" value="Malectin-like_Carb-bd_dom"/>
</dbReference>
<comment type="subcellular location">
    <subcellularLocation>
        <location evidence="1">Membrane</location>
        <topology evidence="1">Single-pass membrane protein</topology>
    </subcellularLocation>
</comment>
<dbReference type="Pfam" id="PF12819">
    <property type="entry name" value="Malectin_like"/>
    <property type="match status" value="1"/>
</dbReference>
<evidence type="ECO:0000256" key="1">
    <source>
        <dbReference type="ARBA" id="ARBA00004167"/>
    </source>
</evidence>
<dbReference type="STRING" id="4572.M7ZYL1"/>